<evidence type="ECO:0000256" key="9">
    <source>
        <dbReference type="ARBA" id="ARBA00029447"/>
    </source>
</evidence>
<reference evidence="14 15" key="1">
    <citation type="submission" date="2024-01" db="EMBL/GenBank/DDBJ databases">
        <title>Characterization of Pseudomonas viridiflava in Georgia, USA.</title>
        <authorList>
            <person name="Zhao M."/>
            <person name="Dutta B."/>
        </authorList>
    </citation>
    <scope>NUCLEOTIDE SEQUENCE [LARGE SCALE GENOMIC DNA]</scope>
    <source>
        <strain evidence="14 15">21GA0539</strain>
    </source>
</reference>
<dbReference type="PRINTS" id="PR00260">
    <property type="entry name" value="CHEMTRNSDUCR"/>
</dbReference>
<dbReference type="Gene3D" id="1.10.287.950">
    <property type="entry name" value="Methyl-accepting chemotaxis protein"/>
    <property type="match status" value="1"/>
</dbReference>
<comment type="caution">
    <text evidence="14">The sequence shown here is derived from an EMBL/GenBank/DDBJ whole genome shotgun (WGS) entry which is preliminary data.</text>
</comment>
<gene>
    <name evidence="14" type="ORF">V2I87_11185</name>
</gene>
<dbReference type="Pfam" id="PF00672">
    <property type="entry name" value="HAMP"/>
    <property type="match status" value="1"/>
</dbReference>
<dbReference type="PANTHER" id="PTHR32089:SF120">
    <property type="entry name" value="METHYL-ACCEPTING CHEMOTAXIS PROTEIN TLPQ"/>
    <property type="match status" value="1"/>
</dbReference>
<name>A0ABU7N807_PSEVI</name>
<dbReference type="SMART" id="SM00304">
    <property type="entry name" value="HAMP"/>
    <property type="match status" value="1"/>
</dbReference>
<dbReference type="InterPro" id="IPR024478">
    <property type="entry name" value="HlyB_4HB_MCP"/>
</dbReference>
<evidence type="ECO:0000256" key="3">
    <source>
        <dbReference type="ARBA" id="ARBA00022481"/>
    </source>
</evidence>
<dbReference type="PROSITE" id="PS50885">
    <property type="entry name" value="HAMP"/>
    <property type="match status" value="1"/>
</dbReference>
<organism evidence="14 15">
    <name type="scientific">Pseudomonas viridiflava</name>
    <name type="common">Phytomonas viridiflava</name>
    <dbReference type="NCBI Taxonomy" id="33069"/>
    <lineage>
        <taxon>Bacteria</taxon>
        <taxon>Pseudomonadati</taxon>
        <taxon>Pseudomonadota</taxon>
        <taxon>Gammaproteobacteria</taxon>
        <taxon>Pseudomonadales</taxon>
        <taxon>Pseudomonadaceae</taxon>
        <taxon>Pseudomonas</taxon>
    </lineage>
</organism>
<comment type="subcellular location">
    <subcellularLocation>
        <location evidence="1">Cell membrane</location>
    </subcellularLocation>
</comment>
<evidence type="ECO:0000256" key="5">
    <source>
        <dbReference type="ARBA" id="ARBA00022692"/>
    </source>
</evidence>
<dbReference type="CDD" id="cd11386">
    <property type="entry name" value="MCP_signal"/>
    <property type="match status" value="1"/>
</dbReference>
<keyword evidence="5 11" id="KW-0812">Transmembrane</keyword>
<evidence type="ECO:0000256" key="1">
    <source>
        <dbReference type="ARBA" id="ARBA00004236"/>
    </source>
</evidence>
<dbReference type="Pfam" id="PF12729">
    <property type="entry name" value="4HB_MCP_1"/>
    <property type="match status" value="1"/>
</dbReference>
<keyword evidence="3" id="KW-0488">Methylation</keyword>
<keyword evidence="15" id="KW-1185">Reference proteome</keyword>
<evidence type="ECO:0000313" key="14">
    <source>
        <dbReference type="EMBL" id="MEE4040656.1"/>
    </source>
</evidence>
<dbReference type="SMART" id="SM00283">
    <property type="entry name" value="MA"/>
    <property type="match status" value="1"/>
</dbReference>
<dbReference type="EMBL" id="JAZEIP010000014">
    <property type="protein sequence ID" value="MEE4040656.1"/>
    <property type="molecule type" value="Genomic_DNA"/>
</dbReference>
<protein>
    <submittedName>
        <fullName evidence="14">Methyl-accepting chemotaxis protein</fullName>
    </submittedName>
</protein>
<proteinExistence type="inferred from homology"/>
<feature type="domain" description="Methyl-accepting transducer" evidence="12">
    <location>
        <begin position="274"/>
        <end position="510"/>
    </location>
</feature>
<dbReference type="InterPro" id="IPR004090">
    <property type="entry name" value="Chemotax_Me-accpt_rcpt"/>
</dbReference>
<keyword evidence="8 10" id="KW-0807">Transducer</keyword>
<evidence type="ECO:0000313" key="15">
    <source>
        <dbReference type="Proteomes" id="UP001343600"/>
    </source>
</evidence>
<dbReference type="PANTHER" id="PTHR32089">
    <property type="entry name" value="METHYL-ACCEPTING CHEMOTAXIS PROTEIN MCPB"/>
    <property type="match status" value="1"/>
</dbReference>
<feature type="transmembrane region" description="Helical" evidence="11">
    <location>
        <begin position="195"/>
        <end position="215"/>
    </location>
</feature>
<feature type="domain" description="HAMP" evidence="13">
    <location>
        <begin position="217"/>
        <end position="269"/>
    </location>
</feature>
<evidence type="ECO:0000256" key="7">
    <source>
        <dbReference type="ARBA" id="ARBA00023136"/>
    </source>
</evidence>
<accession>A0ABU7N807</accession>
<evidence type="ECO:0000256" key="4">
    <source>
        <dbReference type="ARBA" id="ARBA00022500"/>
    </source>
</evidence>
<keyword evidence="4" id="KW-0145">Chemotaxis</keyword>
<evidence type="ECO:0000259" key="13">
    <source>
        <dbReference type="PROSITE" id="PS50885"/>
    </source>
</evidence>
<dbReference type="SUPFAM" id="SSF58104">
    <property type="entry name" value="Methyl-accepting chemotaxis protein (MCP) signaling domain"/>
    <property type="match status" value="1"/>
</dbReference>
<evidence type="ECO:0000256" key="2">
    <source>
        <dbReference type="ARBA" id="ARBA00022475"/>
    </source>
</evidence>
<dbReference type="InterPro" id="IPR004089">
    <property type="entry name" value="MCPsignal_dom"/>
</dbReference>
<keyword evidence="7 11" id="KW-0472">Membrane</keyword>
<dbReference type="InterPro" id="IPR003660">
    <property type="entry name" value="HAMP_dom"/>
</dbReference>
<evidence type="ECO:0000256" key="11">
    <source>
        <dbReference type="SAM" id="Phobius"/>
    </source>
</evidence>
<dbReference type="Pfam" id="PF00015">
    <property type="entry name" value="MCPsignal"/>
    <property type="match status" value="1"/>
</dbReference>
<dbReference type="PROSITE" id="PS50111">
    <property type="entry name" value="CHEMOTAXIS_TRANSDUC_2"/>
    <property type="match status" value="1"/>
</dbReference>
<evidence type="ECO:0000256" key="8">
    <source>
        <dbReference type="ARBA" id="ARBA00023224"/>
    </source>
</evidence>
<dbReference type="Proteomes" id="UP001343600">
    <property type="component" value="Unassembled WGS sequence"/>
</dbReference>
<keyword evidence="2" id="KW-1003">Cell membrane</keyword>
<evidence type="ECO:0000259" key="12">
    <source>
        <dbReference type="PROSITE" id="PS50111"/>
    </source>
</evidence>
<comment type="similarity">
    <text evidence="9">Belongs to the methyl-accepting chemotaxis (MCP) protein family.</text>
</comment>
<evidence type="ECO:0000256" key="6">
    <source>
        <dbReference type="ARBA" id="ARBA00022989"/>
    </source>
</evidence>
<keyword evidence="6 11" id="KW-1133">Transmembrane helix</keyword>
<sequence>MNWFYNAKLSTKLFISFALCALITLVVGIIGSQGIGDLSNSLKLTFSNNLVSVGKTSETKANAIAQNRDLYRLLSTVAANAPQSVKDQVVANLRENRAQAEKAYAAYRTTPLEDDERAAGDLMDKDWPAYQAAIDRAVSVALAGDVGAARTLVDGEVRDIYLKVMNELNIMVDSNARQTGEGAVAAGKTESAAKLNLYVGIGVAFLAAFLLGLFISRVISRPIASALVNAQRIAGGDLTQPIVSLHRDEAGLMLSALGDMQNSLKNTIGQISSAADQLASAAEELNAVTEESSRGLTRQNDEIQLAATAVTEMTAAVEEVARNAISTSDASKLTSTEAATGRDQAREAVNAINTVSTEISSSTAMVEELAGRVREIGQVLDVIRGIAEQTNLLALNAAIEAARAGEQGRGFAVVADEVRALAARTQASTGEIEAMIGSVQSSADQAVRAMGNSRTLASNTQSLAQATGQSLERIAQSIAEINDRNMLIATASEEQSHVAREVDRNLINIQDLSTQTAAGANQTSASSQELSRLAISFNNLVGKFKV</sequence>
<evidence type="ECO:0000256" key="10">
    <source>
        <dbReference type="PROSITE-ProRule" id="PRU00284"/>
    </source>
</evidence>